<dbReference type="Proteomes" id="UP000431451">
    <property type="component" value="Unassembled WGS sequence"/>
</dbReference>
<dbReference type="Proteomes" id="UP000789738">
    <property type="component" value="Unassembled WGS sequence"/>
</dbReference>
<reference evidence="2" key="3">
    <citation type="submission" date="2022-10" db="EMBL/GenBank/DDBJ databases">
        <authorList>
            <person name="Aires J."/>
            <person name="Mesa V."/>
        </authorList>
    </citation>
    <scope>NUCLEOTIDE SEQUENCE</scope>
    <source>
        <strain evidence="2">Clostridium neonatale JD116</strain>
    </source>
</reference>
<reference evidence="1" key="2">
    <citation type="submission" date="2021-10" db="EMBL/GenBank/DDBJ databases">
        <authorList>
            <person name="Mesa V."/>
        </authorList>
    </citation>
    <scope>NUCLEOTIDE SEQUENCE</scope>
    <source>
        <strain evidence="1">CC3_PB</strain>
    </source>
</reference>
<dbReference type="EMBL" id="CAMTCP010000151">
    <property type="protein sequence ID" value="CAI3574429.1"/>
    <property type="molecule type" value="Genomic_DNA"/>
</dbReference>
<accession>A0A653AUF8</accession>
<reference evidence="3 4" key="1">
    <citation type="submission" date="2018-06" db="EMBL/GenBank/DDBJ databases">
        <authorList>
            <consortium name="IHU Genomes"/>
        </authorList>
    </citation>
    <scope>NUCLEOTIDE SEQUENCE [LARGE SCALE GENOMIC DNA]</scope>
    <source>
        <strain evidence="3 4">NEC25</strain>
    </source>
</reference>
<sequence length="82" mass="9598">MDLGKFNSLQELIDSIDMGLDIEFYLYRTRYNISPGDDEYFICECPNGDAVYYRNGLEMVNTHKIDGQLLKDIWKDIGLYSM</sequence>
<dbReference type="AlphaFoldDB" id="A0A653AUF8"/>
<dbReference type="GeneID" id="68878520"/>
<dbReference type="Proteomes" id="UP001189143">
    <property type="component" value="Unassembled WGS sequence"/>
</dbReference>
<evidence type="ECO:0000313" key="1">
    <source>
        <dbReference type="EMBL" id="CAG9703782.1"/>
    </source>
</evidence>
<evidence type="ECO:0000313" key="4">
    <source>
        <dbReference type="Proteomes" id="UP000431451"/>
    </source>
</evidence>
<dbReference type="RefSeq" id="WP_159116703.1">
    <property type="nucleotide sequence ID" value="NZ_CAKJVE010000004.1"/>
</dbReference>
<organism evidence="3 4">
    <name type="scientific">Clostridium neonatale</name>
    <dbReference type="NCBI Taxonomy" id="137838"/>
    <lineage>
        <taxon>Bacteria</taxon>
        <taxon>Bacillati</taxon>
        <taxon>Bacillota</taxon>
        <taxon>Clostridia</taxon>
        <taxon>Eubacteriales</taxon>
        <taxon>Clostridiaceae</taxon>
        <taxon>Clostridium</taxon>
    </lineage>
</organism>
<protein>
    <submittedName>
        <fullName evidence="3">Uncharacterized protein</fullName>
    </submittedName>
</protein>
<evidence type="ECO:0000313" key="3">
    <source>
        <dbReference type="EMBL" id="VCT85451.1"/>
    </source>
</evidence>
<evidence type="ECO:0000313" key="2">
    <source>
        <dbReference type="EMBL" id="CAI3574429.1"/>
    </source>
</evidence>
<proteinExistence type="predicted"/>
<dbReference type="EMBL" id="UWJD01000002">
    <property type="protein sequence ID" value="VCT85451.1"/>
    <property type="molecule type" value="Genomic_DNA"/>
</dbReference>
<name>A0A653AUF8_9CLOT</name>
<gene>
    <name evidence="2" type="ORF">CNEO2_2360001</name>
    <name evidence="1" type="ORF">CNEO_40806</name>
    <name evidence="3" type="ORF">CNEONATNEC25_03052</name>
</gene>
<dbReference type="EMBL" id="CAKJVE010000004">
    <property type="protein sequence ID" value="CAG9703782.1"/>
    <property type="molecule type" value="Genomic_DNA"/>
</dbReference>